<dbReference type="GeneID" id="37037797"/>
<dbReference type="InterPro" id="IPR000387">
    <property type="entry name" value="Tyr_Pase_dom"/>
</dbReference>
<dbReference type="OrthoDB" id="266663at2759"/>
<feature type="region of interest" description="Disordered" evidence="2">
    <location>
        <begin position="371"/>
        <end position="406"/>
    </location>
</feature>
<dbReference type="STRING" id="1522189.A0A316W3U0"/>
<dbReference type="PANTHER" id="PTHR23339">
    <property type="entry name" value="TYROSINE SPECIFIC PROTEIN PHOSPHATASE AND DUAL SPECIFICITY PROTEIN PHOSPHATASE"/>
    <property type="match status" value="1"/>
</dbReference>
<evidence type="ECO:0000259" key="3">
    <source>
        <dbReference type="PROSITE" id="PS50056"/>
    </source>
</evidence>
<feature type="compositionally biased region" description="Polar residues" evidence="2">
    <location>
        <begin position="241"/>
        <end position="251"/>
    </location>
</feature>
<evidence type="ECO:0000256" key="1">
    <source>
        <dbReference type="ARBA" id="ARBA00022801"/>
    </source>
</evidence>
<feature type="compositionally biased region" description="Polar residues" evidence="2">
    <location>
        <begin position="303"/>
        <end position="321"/>
    </location>
</feature>
<gene>
    <name evidence="4" type="ORF">IE81DRAFT_345549</name>
</gene>
<dbReference type="PROSITE" id="PS50056">
    <property type="entry name" value="TYR_PHOSPHATASE_2"/>
    <property type="match status" value="1"/>
</dbReference>
<dbReference type="InterPro" id="IPR050561">
    <property type="entry name" value="PTP"/>
</dbReference>
<dbReference type="Proteomes" id="UP000245783">
    <property type="component" value="Unassembled WGS sequence"/>
</dbReference>
<keyword evidence="1" id="KW-0378">Hydrolase</keyword>
<feature type="region of interest" description="Disordered" evidence="2">
    <location>
        <begin position="1"/>
        <end position="93"/>
    </location>
</feature>
<dbReference type="AlphaFoldDB" id="A0A316W3U0"/>
<reference evidence="4 5" key="1">
    <citation type="journal article" date="2018" name="Mol. Biol. Evol.">
        <title>Broad Genomic Sampling Reveals a Smut Pathogenic Ancestry of the Fungal Clade Ustilaginomycotina.</title>
        <authorList>
            <person name="Kijpornyongpan T."/>
            <person name="Mondo S.J."/>
            <person name="Barry K."/>
            <person name="Sandor L."/>
            <person name="Lee J."/>
            <person name="Lipzen A."/>
            <person name="Pangilinan J."/>
            <person name="LaButti K."/>
            <person name="Hainaut M."/>
            <person name="Henrissat B."/>
            <person name="Grigoriev I.V."/>
            <person name="Spatafora J.W."/>
            <person name="Aime M.C."/>
        </authorList>
    </citation>
    <scope>NUCLEOTIDE SEQUENCE [LARGE SCALE GENOMIC DNA]</scope>
    <source>
        <strain evidence="4 5">MCA 4658</strain>
    </source>
</reference>
<dbReference type="GO" id="GO:0016791">
    <property type="term" value="F:phosphatase activity"/>
    <property type="evidence" value="ECO:0007669"/>
    <property type="project" value="UniProtKB-ARBA"/>
</dbReference>
<feature type="region of interest" description="Disordered" evidence="2">
    <location>
        <begin position="303"/>
        <end position="357"/>
    </location>
</feature>
<sequence>MAQSAAVPFSATRSNAPNAPTHAPAWTHAASDTSASRANGRQNGDRVRSVEQHGQVPGSSTSPRRSAAIAAKIGQQQQTSSLSTSCQPLASPLPMTSAELDRTVRVTINPVPPEHASDGDTVHAIVPLLYYNVKTGPTYEQRDRLLKLVWQLSRKGGHEYWVHLLDLSRLASQHHLSPYSQLKHGARGSPYGYVPFTMLHPRIADATLRKQEENEAESAAWLLYKRQRRHDELRAAARQQAPHSPTSSETSMDLDKVALSPPCGIKRPHSASSARDESARTTPRLATAADLTLSTSLGAQARQGDQISPNGTGQSHQSVSSPRLGATEPSEGLGLQIGEGSNSQAHTPPEARAGSQVAVAGPLACEVLLTQESEQRRGENGAVSSVTDATRPTGVTVASMSQEAQQALAMKTSDTHPITISPIIPPDMLAEISQIVLNILPTCVDAAFKTPEERQKTLEAGHCSPHAGGGALHEVPTPSVDARDVHVSRQARGEKLLRLPPSLDMVQVGKTVEKETIEAAKKAYEASQPSRPSISATANGTNAVESAAGDATLQASGAVAPAHSAALPEDVQAQARAEGQAEAKGRSTEEEAHRPSMGNMLLSSCPGKKVRLTGPVRGRGAICRDLGLDLKRIRGLGVGVVICCLDDTELAFLGAPWEEYEREADQLGMDVVRLPMAEGFAPTCAKTIDAAMTSIVSDYTLKGVHVLVHCRGGVGRAGLIACTWMYKLGLVGSKCEALATGPARAANEASADSTESDAERLISTVERLIETIRRRRSPKAIETAEQVAFIVDYVNYIHGQEHEQARLSCTDSMSS</sequence>
<name>A0A316W3U0_9BASI</name>
<dbReference type="RefSeq" id="XP_025371726.1">
    <property type="nucleotide sequence ID" value="XM_025515927.1"/>
</dbReference>
<feature type="region of interest" description="Disordered" evidence="2">
    <location>
        <begin position="570"/>
        <end position="606"/>
    </location>
</feature>
<dbReference type="EMBL" id="KZ819360">
    <property type="protein sequence ID" value="PWN44566.1"/>
    <property type="molecule type" value="Genomic_DNA"/>
</dbReference>
<evidence type="ECO:0000313" key="5">
    <source>
        <dbReference type="Proteomes" id="UP000245783"/>
    </source>
</evidence>
<feature type="compositionally biased region" description="Basic and acidic residues" evidence="2">
    <location>
        <begin position="579"/>
        <end position="594"/>
    </location>
</feature>
<feature type="compositionally biased region" description="Low complexity" evidence="2">
    <location>
        <begin position="15"/>
        <end position="30"/>
    </location>
</feature>
<dbReference type="InterPro" id="IPR057023">
    <property type="entry name" value="PTP-SAK"/>
</dbReference>
<feature type="compositionally biased region" description="Low complexity" evidence="2">
    <location>
        <begin position="67"/>
        <end position="85"/>
    </location>
</feature>
<dbReference type="InParanoid" id="A0A316W3U0"/>
<keyword evidence="5" id="KW-1185">Reference proteome</keyword>
<evidence type="ECO:0000313" key="4">
    <source>
        <dbReference type="EMBL" id="PWN44566.1"/>
    </source>
</evidence>
<protein>
    <recommendedName>
        <fullName evidence="3">Tyrosine specific protein phosphatases domain-containing protein</fullName>
    </recommendedName>
</protein>
<feature type="region of interest" description="Disordered" evidence="2">
    <location>
        <begin position="233"/>
        <end position="283"/>
    </location>
</feature>
<dbReference type="Pfam" id="PF22784">
    <property type="entry name" value="PTP-SAK"/>
    <property type="match status" value="1"/>
</dbReference>
<feature type="compositionally biased region" description="Polar residues" evidence="2">
    <location>
        <begin position="396"/>
        <end position="405"/>
    </location>
</feature>
<dbReference type="SUPFAM" id="SSF52799">
    <property type="entry name" value="(Phosphotyrosine protein) phosphatases II"/>
    <property type="match status" value="1"/>
</dbReference>
<evidence type="ECO:0000256" key="2">
    <source>
        <dbReference type="SAM" id="MobiDB-lite"/>
    </source>
</evidence>
<dbReference type="InterPro" id="IPR029021">
    <property type="entry name" value="Prot-tyrosine_phosphatase-like"/>
</dbReference>
<feature type="domain" description="Tyrosine specific protein phosphatases" evidence="3">
    <location>
        <begin position="686"/>
        <end position="787"/>
    </location>
</feature>
<dbReference type="Gene3D" id="3.90.190.10">
    <property type="entry name" value="Protein tyrosine phosphatase superfamily"/>
    <property type="match status" value="1"/>
</dbReference>
<accession>A0A316W3U0</accession>
<proteinExistence type="predicted"/>
<organism evidence="4 5">
    <name type="scientific">Ceraceosorus guamensis</name>
    <dbReference type="NCBI Taxonomy" id="1522189"/>
    <lineage>
        <taxon>Eukaryota</taxon>
        <taxon>Fungi</taxon>
        <taxon>Dikarya</taxon>
        <taxon>Basidiomycota</taxon>
        <taxon>Ustilaginomycotina</taxon>
        <taxon>Exobasidiomycetes</taxon>
        <taxon>Ceraceosorales</taxon>
        <taxon>Ceraceosoraceae</taxon>
        <taxon>Ceraceosorus</taxon>
    </lineage>
</organism>
<feature type="compositionally biased region" description="Polar residues" evidence="2">
    <location>
        <begin position="31"/>
        <end position="42"/>
    </location>
</feature>